<feature type="domain" description="DNA-directed DNA polymerase family B mitochondria/virus" evidence="10">
    <location>
        <begin position="996"/>
        <end position="1287"/>
    </location>
</feature>
<name>A0A7I8XPS9_BURXY</name>
<sequence>MTNEIEQPPSKRRRLTPLRDLSNIRDPAVDYHRSAPNFRQCSETIMEEQTNSNHPPSKRRRLTPLRDLSNIRDPAVDYHRSAPNFRQCSETIMEEQTNSNHPPSKRRRLTPLRDLSNIRDPAVDYHRSAPNFRQCSETIMEEQTNSNHPPSKRRRLTPLRDLSNIRDPAVDYHRSAPNFRQCSETIMEEQTNSNHEESIKMTTQEQNNTLSLEDILRPDFKVLGPAELMQYMQLLESDDLSNIPSSSSHNPREMMMQKLLEDLDFYKEFSETNISLDDLDEENFSDPCFDMARFLGGTDTLPEFDDFFRPLPQKGRGLATTKDLPGHKKSERKLYKARKFTKPTECAELKEAYKHFKAASLTGKESIEFTVGLWEAFMDQKYPEAAPHKIIVFDRRSFEHGWSYPKLEKDEILDVKTPIMLYYHDNHYDSIWSPTAFFGVRSFSNLCFSCRKLMRESIDHTARCQKKCTKCCRIGNDFPCKDDGFEKKCAACTKKFLNKDCYEHHLKKNICSYYKKCDKCDQAYSKKNGHLCGLSFCVSCRGFHEVGSECYVNPIPVPKKPVNYNLCAFDFETTTTPLNDNSNRSQHSVNFASIHKACTTCMANGKWRDEETPCEKCGEHLKTFSIPHGDSENVVKDVWEYLKSCAKKIPVLAIAHFGGKFDCHLLMKEINKDKTISKIDMILTGAKYYTINVAGTAGAFTEVKFTDSFNYLQMPLGSMPKALGLEVDSKGTFPHLFNTPAHYQADLPHHPDIQYYCPDSLNANKRQELLDFYEENRDKPFNFKQQLYDYGIQDTRILLHALVKFRSMIQEHCPTDDVLYYCPTLASSCLRIWRMLDLEERTVIRTPTIGFGDFIQQSKVALLFFRWLRDKKDMKDLQFRDNGEKRVEIVIDGKVHKISIDGFLERQNEKPLALELNGCYYHGCKDCCKDLGDRLPSGISVKEGLLKTEKRVKALEDLGFEVLVYKECEIRKMLQEDDEMSAYFEQRFFSAGSIRLRDAFHGGRTATQCLKFNANERKGIGYTDIQSLYPYIMATYAMPIGIPTPLYIQNYDVNWESEADIEHDGLYKVVVLPPQNLALPVLPITCNKKLIYPLCYSCAQENQGASYNKNLVCEHGEEERSFLTTTTSVELKNALRKGYKVKKIFEILKFNEMSDALFKPYVYRFLKTKLEASGKPYDDEAKNQQFKEEIKRRYGFEIDEGKWSKNPALRTISKLYLNSLWGKLSMRTDLPKTVVCSTATEFYKILNNSTNVIKSVDLVEDDKIYISFKTSEEFTTPLEFSNLLIPTWITAQARTYLYSFFEQVESKGEKILYYDTDSLIFTFDKASGEYPLKTGDYLGDMELEKKGKDILEFLGLGAKQYALKYRDVVTGELEYDLKLRGISLNGKTCSIINYDSFSGLVDRVILDGYQESLTAVYDEIRAIKNVGVFTTNDKQKVYQGVCDKGYIANDDVTILPFGYVQ</sequence>
<comment type="caution">
    <text evidence="11">The sequence shown here is derived from an EMBL/GenBank/DDBJ whole genome shotgun (WGS) entry which is preliminary data.</text>
</comment>
<dbReference type="InterPro" id="IPR012337">
    <property type="entry name" value="RNaseH-like_sf"/>
</dbReference>
<dbReference type="InterPro" id="IPR004868">
    <property type="entry name" value="DNA-dir_DNA_pol_B_mt/vir"/>
</dbReference>
<evidence type="ECO:0000256" key="3">
    <source>
        <dbReference type="ARBA" id="ARBA00022679"/>
    </source>
</evidence>
<dbReference type="Gene3D" id="3.90.1600.10">
    <property type="entry name" value="Palm domain of DNA polymerase"/>
    <property type="match status" value="1"/>
</dbReference>
<evidence type="ECO:0000313" key="12">
    <source>
        <dbReference type="Proteomes" id="UP000659654"/>
    </source>
</evidence>
<dbReference type="GO" id="GO:0042575">
    <property type="term" value="C:DNA polymerase complex"/>
    <property type="evidence" value="ECO:0007669"/>
    <property type="project" value="UniProtKB-ARBA"/>
</dbReference>
<evidence type="ECO:0000256" key="2">
    <source>
        <dbReference type="ARBA" id="ARBA00012417"/>
    </source>
</evidence>
<dbReference type="PANTHER" id="PTHR33568:SF3">
    <property type="entry name" value="DNA-DIRECTED DNA POLYMERASE"/>
    <property type="match status" value="1"/>
</dbReference>
<evidence type="ECO:0000256" key="1">
    <source>
        <dbReference type="ARBA" id="ARBA00005755"/>
    </source>
</evidence>
<dbReference type="OrthoDB" id="5876545at2759"/>
<accession>A0A7I8XPS9</accession>
<evidence type="ECO:0000259" key="10">
    <source>
        <dbReference type="Pfam" id="PF03175"/>
    </source>
</evidence>
<keyword evidence="6" id="KW-0239">DNA-directed DNA polymerase</keyword>
<dbReference type="EMBL" id="CAJFCV020000001">
    <property type="protein sequence ID" value="CAG9087091.1"/>
    <property type="molecule type" value="Genomic_DNA"/>
</dbReference>
<evidence type="ECO:0000256" key="9">
    <source>
        <dbReference type="SAM" id="MobiDB-lite"/>
    </source>
</evidence>
<evidence type="ECO:0000256" key="8">
    <source>
        <dbReference type="ARBA" id="ARBA00049244"/>
    </source>
</evidence>
<gene>
    <name evidence="11" type="ORF">BXYJ_LOCUS2122</name>
</gene>
<dbReference type="Proteomes" id="UP000582659">
    <property type="component" value="Unassembled WGS sequence"/>
</dbReference>
<dbReference type="Gene3D" id="3.40.960.10">
    <property type="entry name" value="VSR Endonuclease"/>
    <property type="match status" value="1"/>
</dbReference>
<dbReference type="Pfam" id="PF03175">
    <property type="entry name" value="DNA_pol_B_2"/>
    <property type="match status" value="2"/>
</dbReference>
<dbReference type="InterPro" id="IPR043502">
    <property type="entry name" value="DNA/RNA_pol_sf"/>
</dbReference>
<evidence type="ECO:0000256" key="4">
    <source>
        <dbReference type="ARBA" id="ARBA00022695"/>
    </source>
</evidence>
<evidence type="ECO:0000256" key="5">
    <source>
        <dbReference type="ARBA" id="ARBA00022705"/>
    </source>
</evidence>
<dbReference type="InterPro" id="IPR023211">
    <property type="entry name" value="DNA_pol_palm_dom_sf"/>
</dbReference>
<proteinExistence type="inferred from homology"/>
<reference evidence="11" key="1">
    <citation type="submission" date="2020-09" db="EMBL/GenBank/DDBJ databases">
        <authorList>
            <person name="Kikuchi T."/>
        </authorList>
    </citation>
    <scope>NUCLEOTIDE SEQUENCE</scope>
    <source>
        <strain evidence="11">Ka4C1</strain>
    </source>
</reference>
<dbReference type="GO" id="GO:0003677">
    <property type="term" value="F:DNA binding"/>
    <property type="evidence" value="ECO:0007669"/>
    <property type="project" value="UniProtKB-KW"/>
</dbReference>
<dbReference type="GO" id="GO:0000166">
    <property type="term" value="F:nucleotide binding"/>
    <property type="evidence" value="ECO:0007669"/>
    <property type="project" value="InterPro"/>
</dbReference>
<dbReference type="PANTHER" id="PTHR33568">
    <property type="entry name" value="DNA POLYMERASE"/>
    <property type="match status" value="1"/>
</dbReference>
<dbReference type="GO" id="GO:0006260">
    <property type="term" value="P:DNA replication"/>
    <property type="evidence" value="ECO:0007669"/>
    <property type="project" value="UniProtKB-KW"/>
</dbReference>
<keyword evidence="12" id="KW-1185">Reference proteome</keyword>
<evidence type="ECO:0000313" key="11">
    <source>
        <dbReference type="EMBL" id="CAD5210825.1"/>
    </source>
</evidence>
<feature type="region of interest" description="Disordered" evidence="9">
    <location>
        <begin position="94"/>
        <end position="113"/>
    </location>
</feature>
<dbReference type="Proteomes" id="UP000659654">
    <property type="component" value="Unassembled WGS sequence"/>
</dbReference>
<dbReference type="Gene3D" id="3.30.420.10">
    <property type="entry name" value="Ribonuclease H-like superfamily/Ribonuclease H"/>
    <property type="match status" value="1"/>
</dbReference>
<dbReference type="GO" id="GO:0003887">
    <property type="term" value="F:DNA-directed DNA polymerase activity"/>
    <property type="evidence" value="ECO:0007669"/>
    <property type="project" value="UniProtKB-KW"/>
</dbReference>
<evidence type="ECO:0000256" key="7">
    <source>
        <dbReference type="ARBA" id="ARBA00023125"/>
    </source>
</evidence>
<dbReference type="InterPro" id="IPR036397">
    <property type="entry name" value="RNaseH_sf"/>
</dbReference>
<dbReference type="EC" id="2.7.7.7" evidence="2"/>
<dbReference type="EMBL" id="CAJFDI010000001">
    <property type="protein sequence ID" value="CAD5210825.1"/>
    <property type="molecule type" value="Genomic_DNA"/>
</dbReference>
<keyword evidence="4" id="KW-0548">Nucleotidyltransferase</keyword>
<organism evidence="11 12">
    <name type="scientific">Bursaphelenchus xylophilus</name>
    <name type="common">Pinewood nematode worm</name>
    <name type="synonym">Aphelenchoides xylophilus</name>
    <dbReference type="NCBI Taxonomy" id="6326"/>
    <lineage>
        <taxon>Eukaryota</taxon>
        <taxon>Metazoa</taxon>
        <taxon>Ecdysozoa</taxon>
        <taxon>Nematoda</taxon>
        <taxon>Chromadorea</taxon>
        <taxon>Rhabditida</taxon>
        <taxon>Tylenchina</taxon>
        <taxon>Tylenchomorpha</taxon>
        <taxon>Aphelenchoidea</taxon>
        <taxon>Aphelenchoididae</taxon>
        <taxon>Bursaphelenchus</taxon>
    </lineage>
</organism>
<keyword evidence="7" id="KW-0238">DNA-binding</keyword>
<comment type="similarity">
    <text evidence="1">Belongs to the DNA polymerase type-B family.</text>
</comment>
<evidence type="ECO:0000256" key="6">
    <source>
        <dbReference type="ARBA" id="ARBA00022932"/>
    </source>
</evidence>
<keyword evidence="3" id="KW-0808">Transferase</keyword>
<dbReference type="SUPFAM" id="SSF56672">
    <property type="entry name" value="DNA/RNA polymerases"/>
    <property type="match status" value="1"/>
</dbReference>
<feature type="domain" description="DNA-directed DNA polymerase family B mitochondria/virus" evidence="10">
    <location>
        <begin position="654"/>
        <end position="858"/>
    </location>
</feature>
<comment type="catalytic activity">
    <reaction evidence="8">
        <text>DNA(n) + a 2'-deoxyribonucleoside 5'-triphosphate = DNA(n+1) + diphosphate</text>
        <dbReference type="Rhea" id="RHEA:22508"/>
        <dbReference type="Rhea" id="RHEA-COMP:17339"/>
        <dbReference type="Rhea" id="RHEA-COMP:17340"/>
        <dbReference type="ChEBI" id="CHEBI:33019"/>
        <dbReference type="ChEBI" id="CHEBI:61560"/>
        <dbReference type="ChEBI" id="CHEBI:173112"/>
        <dbReference type="EC" id="2.7.7.7"/>
    </reaction>
</comment>
<dbReference type="SUPFAM" id="SSF53098">
    <property type="entry name" value="Ribonuclease H-like"/>
    <property type="match status" value="1"/>
</dbReference>
<keyword evidence="5" id="KW-0235">DNA replication</keyword>
<protein>
    <recommendedName>
        <fullName evidence="2">DNA-directed DNA polymerase</fullName>
        <ecNumber evidence="2">2.7.7.7</ecNumber>
    </recommendedName>
</protein>